<gene>
    <name evidence="2" type="ORF">Ae201684_009747</name>
</gene>
<keyword evidence="3" id="KW-1185">Reference proteome</keyword>
<dbReference type="AlphaFoldDB" id="A0A6G0X0V6"/>
<dbReference type="VEuPathDB" id="FungiDB:AeMF1_014302"/>
<organism evidence="2 3">
    <name type="scientific">Aphanomyces euteiches</name>
    <dbReference type="NCBI Taxonomy" id="100861"/>
    <lineage>
        <taxon>Eukaryota</taxon>
        <taxon>Sar</taxon>
        <taxon>Stramenopiles</taxon>
        <taxon>Oomycota</taxon>
        <taxon>Saprolegniomycetes</taxon>
        <taxon>Saprolegniales</taxon>
        <taxon>Verrucalvaceae</taxon>
        <taxon>Aphanomyces</taxon>
    </lineage>
</organism>
<comment type="caution">
    <text evidence="2">The sequence shown here is derived from an EMBL/GenBank/DDBJ whole genome shotgun (WGS) entry which is preliminary data.</text>
</comment>
<evidence type="ECO:0000313" key="3">
    <source>
        <dbReference type="Proteomes" id="UP000481153"/>
    </source>
</evidence>
<feature type="compositionally biased region" description="Basic and acidic residues" evidence="1">
    <location>
        <begin position="33"/>
        <end position="48"/>
    </location>
</feature>
<dbReference type="Proteomes" id="UP000481153">
    <property type="component" value="Unassembled WGS sequence"/>
</dbReference>
<feature type="region of interest" description="Disordered" evidence="1">
    <location>
        <begin position="22"/>
        <end position="48"/>
    </location>
</feature>
<name>A0A6G0X0V6_9STRA</name>
<reference evidence="2 3" key="1">
    <citation type="submission" date="2019-07" db="EMBL/GenBank/DDBJ databases">
        <title>Genomics analysis of Aphanomyces spp. identifies a new class of oomycete effector associated with host adaptation.</title>
        <authorList>
            <person name="Gaulin E."/>
        </authorList>
    </citation>
    <scope>NUCLEOTIDE SEQUENCE [LARGE SCALE GENOMIC DNA]</scope>
    <source>
        <strain evidence="2 3">ATCC 201684</strain>
    </source>
</reference>
<evidence type="ECO:0000256" key="1">
    <source>
        <dbReference type="SAM" id="MobiDB-lite"/>
    </source>
</evidence>
<dbReference type="EMBL" id="VJMJ01000122">
    <property type="protein sequence ID" value="KAF0733510.1"/>
    <property type="molecule type" value="Genomic_DNA"/>
</dbReference>
<protein>
    <submittedName>
        <fullName evidence="2">Uncharacterized protein</fullName>
    </submittedName>
</protein>
<evidence type="ECO:0000313" key="2">
    <source>
        <dbReference type="EMBL" id="KAF0733510.1"/>
    </source>
</evidence>
<accession>A0A6G0X0V6</accession>
<sequence>MLSTKSKGKKVLKEKLQVTKEDAAKKTAAATKRKQEQRAREKAEKTELQKTEQELEAEINLLMRKFKYPVVVLNHLPSEIKDAVVANRHRMRTGKELKKRLEELYEVTKILSNWVFAHYPHEPKPTMMETTLLGHDECRSFGQKWLCEKALNMALSSHPLPALLGRVDDNIVSWPHLGEDETGTSLEAFQLHSQFSVMGDFNDVAKVIWGTYVNSTPQINIEIVDKIQDELVYFTVSYGPLKSKVLNLAGVFRLKHRIVITFTAIAYDERFPMIDGDARTHGFGWTILDEMGEGVTLCRQSQLLYTPVSKHRRLNLEQIGDLVHCQLRPGEPRENIIAKYQNMMETGNAMQRDLLIRPQFPIL</sequence>
<proteinExistence type="predicted"/>